<keyword evidence="4" id="KW-1185">Reference proteome</keyword>
<dbReference type="EMBL" id="QPFP01000073">
    <property type="protein sequence ID" value="TEB23862.1"/>
    <property type="molecule type" value="Genomic_DNA"/>
</dbReference>
<feature type="region of interest" description="Disordered" evidence="2">
    <location>
        <begin position="473"/>
        <end position="499"/>
    </location>
</feature>
<feature type="region of interest" description="Disordered" evidence="2">
    <location>
        <begin position="247"/>
        <end position="342"/>
    </location>
</feature>
<feature type="coiled-coil region" evidence="1">
    <location>
        <begin position="671"/>
        <end position="705"/>
    </location>
</feature>
<feature type="region of interest" description="Disordered" evidence="2">
    <location>
        <begin position="398"/>
        <end position="456"/>
    </location>
</feature>
<dbReference type="AlphaFoldDB" id="A0A4Y7SPZ7"/>
<comment type="caution">
    <text evidence="3">The sequence shown here is derived from an EMBL/GenBank/DDBJ whole genome shotgun (WGS) entry which is preliminary data.</text>
</comment>
<dbReference type="OrthoDB" id="9935772at2759"/>
<proteinExistence type="predicted"/>
<feature type="compositionally biased region" description="Basic and acidic residues" evidence="2">
    <location>
        <begin position="316"/>
        <end position="331"/>
    </location>
</feature>
<feature type="compositionally biased region" description="Basic and acidic residues" evidence="2">
    <location>
        <begin position="276"/>
        <end position="289"/>
    </location>
</feature>
<gene>
    <name evidence="3" type="ORF">FA13DRAFT_1797723</name>
</gene>
<keyword evidence="1" id="KW-0175">Coiled coil</keyword>
<reference evidence="3 4" key="1">
    <citation type="journal article" date="2019" name="Nat. Ecol. Evol.">
        <title>Megaphylogeny resolves global patterns of mushroom evolution.</title>
        <authorList>
            <person name="Varga T."/>
            <person name="Krizsan K."/>
            <person name="Foldi C."/>
            <person name="Dima B."/>
            <person name="Sanchez-Garcia M."/>
            <person name="Sanchez-Ramirez S."/>
            <person name="Szollosi G.J."/>
            <person name="Szarkandi J.G."/>
            <person name="Papp V."/>
            <person name="Albert L."/>
            <person name="Andreopoulos W."/>
            <person name="Angelini C."/>
            <person name="Antonin V."/>
            <person name="Barry K.W."/>
            <person name="Bougher N.L."/>
            <person name="Buchanan P."/>
            <person name="Buyck B."/>
            <person name="Bense V."/>
            <person name="Catcheside P."/>
            <person name="Chovatia M."/>
            <person name="Cooper J."/>
            <person name="Damon W."/>
            <person name="Desjardin D."/>
            <person name="Finy P."/>
            <person name="Geml J."/>
            <person name="Haridas S."/>
            <person name="Hughes K."/>
            <person name="Justo A."/>
            <person name="Karasinski D."/>
            <person name="Kautmanova I."/>
            <person name="Kiss B."/>
            <person name="Kocsube S."/>
            <person name="Kotiranta H."/>
            <person name="LaButti K.M."/>
            <person name="Lechner B.E."/>
            <person name="Liimatainen K."/>
            <person name="Lipzen A."/>
            <person name="Lukacs Z."/>
            <person name="Mihaltcheva S."/>
            <person name="Morgado L.N."/>
            <person name="Niskanen T."/>
            <person name="Noordeloos M.E."/>
            <person name="Ohm R.A."/>
            <person name="Ortiz-Santana B."/>
            <person name="Ovrebo C."/>
            <person name="Racz N."/>
            <person name="Riley R."/>
            <person name="Savchenko A."/>
            <person name="Shiryaev A."/>
            <person name="Soop K."/>
            <person name="Spirin V."/>
            <person name="Szebenyi C."/>
            <person name="Tomsovsky M."/>
            <person name="Tulloss R.E."/>
            <person name="Uehling J."/>
            <person name="Grigoriev I.V."/>
            <person name="Vagvolgyi C."/>
            <person name="Papp T."/>
            <person name="Martin F.M."/>
            <person name="Miettinen O."/>
            <person name="Hibbett D.S."/>
            <person name="Nagy L.G."/>
        </authorList>
    </citation>
    <scope>NUCLEOTIDE SEQUENCE [LARGE SCALE GENOMIC DNA]</scope>
    <source>
        <strain evidence="3 4">FP101781</strain>
    </source>
</reference>
<evidence type="ECO:0000256" key="1">
    <source>
        <dbReference type="SAM" id="Coils"/>
    </source>
</evidence>
<organism evidence="3 4">
    <name type="scientific">Coprinellus micaceus</name>
    <name type="common">Glistening ink-cap mushroom</name>
    <name type="synonym">Coprinus micaceus</name>
    <dbReference type="NCBI Taxonomy" id="71717"/>
    <lineage>
        <taxon>Eukaryota</taxon>
        <taxon>Fungi</taxon>
        <taxon>Dikarya</taxon>
        <taxon>Basidiomycota</taxon>
        <taxon>Agaricomycotina</taxon>
        <taxon>Agaricomycetes</taxon>
        <taxon>Agaricomycetidae</taxon>
        <taxon>Agaricales</taxon>
        <taxon>Agaricineae</taxon>
        <taxon>Psathyrellaceae</taxon>
        <taxon>Coprinellus</taxon>
    </lineage>
</organism>
<feature type="compositionally biased region" description="Acidic residues" evidence="2">
    <location>
        <begin position="290"/>
        <end position="301"/>
    </location>
</feature>
<evidence type="ECO:0000313" key="4">
    <source>
        <dbReference type="Proteomes" id="UP000298030"/>
    </source>
</evidence>
<protein>
    <submittedName>
        <fullName evidence="3">Uncharacterized protein</fullName>
    </submittedName>
</protein>
<accession>A0A4Y7SPZ7</accession>
<sequence length="921" mass="100245">MSTAQDDIPLLETTEDFDAACRSIEKTLAYPKKLAMEGQLGVSRRRTLLNEAASVLIFCSEAGTFNEQHLGILLYKFLEECIQQGTNSPDFDLNCDFLQQDIYLEHVLEYHKPPLTIENAPRRPHPSTPASTLIPTSREKFGPPIGGQREPSTRTGSSVGSGAGKRKHVPSEDEDSGGVVDARPGARPKGQPISKPDAKRARSQARGSGMVSSTSITRTSSTGRSSQKRLADAINFVAEAATFANGLDGMDAGAGKSKKGLGQGQSGGLSIKARKKEKEREVEMEVEGDHEMEEGPPDEGEGMGGKALKGKGKKPRGTDQEKGQEKPEVKASAKGKGKLAKENIKWNGVEGVNRCERCVSAKQKVCLRPAPGSTSNGIPVTACKSCKEKKTKCQWLVEGKTDNVINTDEEEEVSPSPPAKEASGSRHGGSKGSKPTVRPRTRSQSRARDVSLAPIEVDDTDFHLGLQQQLATKGTQIDGGPPNGQGGPTEPQVPAQGPPNTAIQVVPGMTIQRRPAIVVPVGADSDMTHEHPYDAVGILSKRISEREQAGREDAARLDALIHRLTQEPILTHDDYERIKKELGDLERRWIDHNTRLQELKKEVKSVPNLKNRIGEVETEMKRQAHIVNQFQFTKGSAVDPIVFEVVKDDIDKMKERAGRVREDVKEIKVGAGKMKQDVTSLQNDVSRVENELSDLRRGQEAMRNEREASLRISDGDVQGLHERVNKLLEHQKDHAKTTLNLSAQQQRSILEILQQIEEIQGVPEPASTQGSDTSTVGGEASLFSISGRLRDLENNTLEALREASTRRRQEIEEMEQRIGDTLQGVLDKLKVLPEVMLAMKGITEKLAALETQVNNLNFSVYTHDGMYSGPGMVGPSGPPSPTARAELDNPPLTSKGPTAGPLQHPTSNTRTPLANKTSAEG</sequence>
<evidence type="ECO:0000313" key="3">
    <source>
        <dbReference type="EMBL" id="TEB23862.1"/>
    </source>
</evidence>
<dbReference type="Proteomes" id="UP000298030">
    <property type="component" value="Unassembled WGS sequence"/>
</dbReference>
<feature type="compositionally biased region" description="Polar residues" evidence="2">
    <location>
        <begin position="904"/>
        <end position="921"/>
    </location>
</feature>
<name>A0A4Y7SPZ7_COPMI</name>
<feature type="region of interest" description="Disordered" evidence="2">
    <location>
        <begin position="115"/>
        <end position="228"/>
    </location>
</feature>
<feature type="compositionally biased region" description="Low complexity" evidence="2">
    <location>
        <begin position="212"/>
        <end position="225"/>
    </location>
</feature>
<feature type="region of interest" description="Disordered" evidence="2">
    <location>
        <begin position="869"/>
        <end position="921"/>
    </location>
</feature>
<evidence type="ECO:0000256" key="2">
    <source>
        <dbReference type="SAM" id="MobiDB-lite"/>
    </source>
</evidence>